<evidence type="ECO:0000256" key="4">
    <source>
        <dbReference type="ARBA" id="ARBA00022793"/>
    </source>
</evidence>
<evidence type="ECO:0000256" key="3">
    <source>
        <dbReference type="ARBA" id="ARBA00022605"/>
    </source>
</evidence>
<keyword evidence="6 8" id="KW-0057">Aromatic amino acid biosynthesis</keyword>
<dbReference type="Proteomes" id="UP000514509">
    <property type="component" value="Chromosome"/>
</dbReference>
<name>A0A7L7LFF8_9BACT</name>
<dbReference type="EC" id="4.1.1.48" evidence="8"/>
<evidence type="ECO:0000256" key="1">
    <source>
        <dbReference type="ARBA" id="ARBA00001633"/>
    </source>
</evidence>
<dbReference type="SUPFAM" id="SSF51366">
    <property type="entry name" value="Ribulose-phoshate binding barrel"/>
    <property type="match status" value="1"/>
</dbReference>
<evidence type="ECO:0000256" key="8">
    <source>
        <dbReference type="HAMAP-Rule" id="MF_00134"/>
    </source>
</evidence>
<keyword evidence="11" id="KW-1185">Reference proteome</keyword>
<sequence>MNILEQITAFKRQEVAERKALYPVKLLEQTIYFETQPVSFRKYLLRQDLHGIIAEFKRKSPSLGIINAHASVERTTIGYMQAGASALSVLTDAQFFGGKNDDLKIARKFNFCPILRKDFIIDEYQIIEAKSIGADVILLIAGILQADEVNKLAAFAKSLGLEILLEVHDREELERTLTDQVDAIGVNNRNLKDFSVSINTSKELAALIPDKFVKVSESGISKAETILDLRTYGYRGFLMGEAFMKTSRPEKALASFIETLKTDKPIFA</sequence>
<dbReference type="InterPro" id="IPR013785">
    <property type="entry name" value="Aldolase_TIM"/>
</dbReference>
<dbReference type="PANTHER" id="PTHR22854">
    <property type="entry name" value="TRYPTOPHAN BIOSYNTHESIS PROTEIN"/>
    <property type="match status" value="1"/>
</dbReference>
<accession>A0A7L7LFF8</accession>
<dbReference type="AlphaFoldDB" id="A0A7L7LFF8"/>
<protein>
    <recommendedName>
        <fullName evidence="8">Indole-3-glycerol phosphate synthase</fullName>
        <shortName evidence="8">IGPS</shortName>
        <ecNumber evidence="8">4.1.1.48</ecNumber>
    </recommendedName>
</protein>
<reference evidence="10 11" key="2">
    <citation type="submission" date="2020-08" db="EMBL/GenBank/DDBJ databases">
        <title>Adhaeribacter dokdonensis sp. nov., isolated from the rhizosphere of Elymus tsukushiensis, a plant native to the Dokdo Islands, Republic of Korea.</title>
        <authorList>
            <person name="Ghim S.Y."/>
        </authorList>
    </citation>
    <scope>NUCLEOTIDE SEQUENCE [LARGE SCALE GENOMIC DNA]</scope>
    <source>
        <strain evidence="10 11">KUDC8001</strain>
    </source>
</reference>
<keyword evidence="3 8" id="KW-0028">Amino-acid biosynthesis</keyword>
<evidence type="ECO:0000313" key="11">
    <source>
        <dbReference type="Proteomes" id="UP000514509"/>
    </source>
</evidence>
<organism evidence="10 11">
    <name type="scientific">Adhaeribacter radiodurans</name>
    <dbReference type="NCBI Taxonomy" id="2745197"/>
    <lineage>
        <taxon>Bacteria</taxon>
        <taxon>Pseudomonadati</taxon>
        <taxon>Bacteroidota</taxon>
        <taxon>Cytophagia</taxon>
        <taxon>Cytophagales</taxon>
        <taxon>Hymenobacteraceae</taxon>
        <taxon>Adhaeribacter</taxon>
    </lineage>
</organism>
<comment type="pathway">
    <text evidence="2 8">Amino-acid biosynthesis; L-tryptophan biosynthesis; L-tryptophan from chorismate: step 4/5.</text>
</comment>
<dbReference type="FunFam" id="3.20.20.70:FF:000024">
    <property type="entry name" value="Indole-3-glycerol phosphate synthase"/>
    <property type="match status" value="1"/>
</dbReference>
<dbReference type="UniPathway" id="UPA00035">
    <property type="reaction ID" value="UER00043"/>
</dbReference>
<dbReference type="GO" id="GO:0004640">
    <property type="term" value="F:phosphoribosylanthranilate isomerase activity"/>
    <property type="evidence" value="ECO:0007669"/>
    <property type="project" value="TreeGrafter"/>
</dbReference>
<gene>
    <name evidence="8 10" type="primary">trpC</name>
    <name evidence="10" type="ORF">HUW48_14910</name>
</gene>
<evidence type="ECO:0000256" key="6">
    <source>
        <dbReference type="ARBA" id="ARBA00023141"/>
    </source>
</evidence>
<reference evidence="10 11" key="1">
    <citation type="submission" date="2020-06" db="EMBL/GenBank/DDBJ databases">
        <authorList>
            <person name="Hwang Y.J."/>
        </authorList>
    </citation>
    <scope>NUCLEOTIDE SEQUENCE [LARGE SCALE GENOMIC DNA]</scope>
    <source>
        <strain evidence="10 11">KUDC8001</strain>
    </source>
</reference>
<dbReference type="KEGG" id="add:HUW48_14910"/>
<dbReference type="InterPro" id="IPR011060">
    <property type="entry name" value="RibuloseP-bd_barrel"/>
</dbReference>
<keyword evidence="7 8" id="KW-0456">Lyase</keyword>
<keyword evidence="4 8" id="KW-0210">Decarboxylase</keyword>
<evidence type="ECO:0000256" key="2">
    <source>
        <dbReference type="ARBA" id="ARBA00004696"/>
    </source>
</evidence>
<feature type="domain" description="Indole-3-glycerol phosphate synthase" evidence="9">
    <location>
        <begin position="4"/>
        <end position="254"/>
    </location>
</feature>
<comment type="similarity">
    <text evidence="8">Belongs to the TrpC family.</text>
</comment>
<dbReference type="EMBL" id="CP055153">
    <property type="protein sequence ID" value="QMU31570.1"/>
    <property type="molecule type" value="Genomic_DNA"/>
</dbReference>
<comment type="catalytic activity">
    <reaction evidence="1 8">
        <text>1-(2-carboxyphenylamino)-1-deoxy-D-ribulose 5-phosphate + H(+) = (1S,2R)-1-C-(indol-3-yl)glycerol 3-phosphate + CO2 + H2O</text>
        <dbReference type="Rhea" id="RHEA:23476"/>
        <dbReference type="ChEBI" id="CHEBI:15377"/>
        <dbReference type="ChEBI" id="CHEBI:15378"/>
        <dbReference type="ChEBI" id="CHEBI:16526"/>
        <dbReference type="ChEBI" id="CHEBI:58613"/>
        <dbReference type="ChEBI" id="CHEBI:58866"/>
        <dbReference type="EC" id="4.1.1.48"/>
    </reaction>
</comment>
<evidence type="ECO:0000313" key="10">
    <source>
        <dbReference type="EMBL" id="QMU31570.1"/>
    </source>
</evidence>
<proteinExistence type="inferred from homology"/>
<dbReference type="Gene3D" id="3.20.20.70">
    <property type="entry name" value="Aldolase class I"/>
    <property type="match status" value="1"/>
</dbReference>
<dbReference type="GO" id="GO:0000162">
    <property type="term" value="P:L-tryptophan biosynthetic process"/>
    <property type="evidence" value="ECO:0007669"/>
    <property type="project" value="UniProtKB-UniRule"/>
</dbReference>
<evidence type="ECO:0000259" key="9">
    <source>
        <dbReference type="Pfam" id="PF00218"/>
    </source>
</evidence>
<dbReference type="RefSeq" id="WP_182416394.1">
    <property type="nucleotide sequence ID" value="NZ_CP055153.1"/>
</dbReference>
<dbReference type="GO" id="GO:0004425">
    <property type="term" value="F:indole-3-glycerol-phosphate synthase activity"/>
    <property type="evidence" value="ECO:0007669"/>
    <property type="project" value="UniProtKB-UniRule"/>
</dbReference>
<dbReference type="NCBIfam" id="NF001377">
    <property type="entry name" value="PRK00278.2-4"/>
    <property type="match status" value="1"/>
</dbReference>
<dbReference type="PANTHER" id="PTHR22854:SF2">
    <property type="entry name" value="INDOLE-3-GLYCEROL-PHOSPHATE SYNTHASE"/>
    <property type="match status" value="1"/>
</dbReference>
<dbReference type="HAMAP" id="MF_00134_B">
    <property type="entry name" value="IGPS_B"/>
    <property type="match status" value="1"/>
</dbReference>
<dbReference type="InterPro" id="IPR001468">
    <property type="entry name" value="Indole-3-GlycerolPSynthase_CS"/>
</dbReference>
<keyword evidence="5 8" id="KW-0822">Tryptophan biosynthesis</keyword>
<evidence type="ECO:0000256" key="7">
    <source>
        <dbReference type="ARBA" id="ARBA00023239"/>
    </source>
</evidence>
<dbReference type="PROSITE" id="PS00614">
    <property type="entry name" value="IGPS"/>
    <property type="match status" value="1"/>
</dbReference>
<dbReference type="CDD" id="cd00331">
    <property type="entry name" value="IGPS"/>
    <property type="match status" value="1"/>
</dbReference>
<dbReference type="InterPro" id="IPR045186">
    <property type="entry name" value="Indole-3-glycerol_P_synth"/>
</dbReference>
<dbReference type="InterPro" id="IPR013798">
    <property type="entry name" value="Indole-3-glycerol_P_synth_dom"/>
</dbReference>
<evidence type="ECO:0000256" key="5">
    <source>
        <dbReference type="ARBA" id="ARBA00022822"/>
    </source>
</evidence>
<dbReference type="Pfam" id="PF00218">
    <property type="entry name" value="IGPS"/>
    <property type="match status" value="1"/>
</dbReference>